<keyword evidence="1" id="KW-0175">Coiled coil</keyword>
<dbReference type="AlphaFoldDB" id="A0A4S8KRC6"/>
<evidence type="ECO:0000313" key="2">
    <source>
        <dbReference type="EMBL" id="THU78203.1"/>
    </source>
</evidence>
<evidence type="ECO:0000256" key="1">
    <source>
        <dbReference type="SAM" id="Coils"/>
    </source>
</evidence>
<feature type="coiled-coil region" evidence="1">
    <location>
        <begin position="160"/>
        <end position="244"/>
    </location>
</feature>
<evidence type="ECO:0000313" key="3">
    <source>
        <dbReference type="Proteomes" id="UP000297245"/>
    </source>
</evidence>
<reference evidence="2 3" key="1">
    <citation type="journal article" date="2019" name="Nat. Ecol. Evol.">
        <title>Megaphylogeny resolves global patterns of mushroom evolution.</title>
        <authorList>
            <person name="Varga T."/>
            <person name="Krizsan K."/>
            <person name="Foldi C."/>
            <person name="Dima B."/>
            <person name="Sanchez-Garcia M."/>
            <person name="Sanchez-Ramirez S."/>
            <person name="Szollosi G.J."/>
            <person name="Szarkandi J.G."/>
            <person name="Papp V."/>
            <person name="Albert L."/>
            <person name="Andreopoulos W."/>
            <person name="Angelini C."/>
            <person name="Antonin V."/>
            <person name="Barry K.W."/>
            <person name="Bougher N.L."/>
            <person name="Buchanan P."/>
            <person name="Buyck B."/>
            <person name="Bense V."/>
            <person name="Catcheside P."/>
            <person name="Chovatia M."/>
            <person name="Cooper J."/>
            <person name="Damon W."/>
            <person name="Desjardin D."/>
            <person name="Finy P."/>
            <person name="Geml J."/>
            <person name="Haridas S."/>
            <person name="Hughes K."/>
            <person name="Justo A."/>
            <person name="Karasinski D."/>
            <person name="Kautmanova I."/>
            <person name="Kiss B."/>
            <person name="Kocsube S."/>
            <person name="Kotiranta H."/>
            <person name="LaButti K.M."/>
            <person name="Lechner B.E."/>
            <person name="Liimatainen K."/>
            <person name="Lipzen A."/>
            <person name="Lukacs Z."/>
            <person name="Mihaltcheva S."/>
            <person name="Morgado L.N."/>
            <person name="Niskanen T."/>
            <person name="Noordeloos M.E."/>
            <person name="Ohm R.A."/>
            <person name="Ortiz-Santana B."/>
            <person name="Ovrebo C."/>
            <person name="Racz N."/>
            <person name="Riley R."/>
            <person name="Savchenko A."/>
            <person name="Shiryaev A."/>
            <person name="Soop K."/>
            <person name="Spirin V."/>
            <person name="Szebenyi C."/>
            <person name="Tomsovsky M."/>
            <person name="Tulloss R.E."/>
            <person name="Uehling J."/>
            <person name="Grigoriev I.V."/>
            <person name="Vagvolgyi C."/>
            <person name="Papp T."/>
            <person name="Martin F.M."/>
            <person name="Miettinen O."/>
            <person name="Hibbett D.S."/>
            <person name="Nagy L.G."/>
        </authorList>
    </citation>
    <scope>NUCLEOTIDE SEQUENCE [LARGE SCALE GENOMIC DNA]</scope>
    <source>
        <strain evidence="2 3">CBS 962.96</strain>
    </source>
</reference>
<proteinExistence type="predicted"/>
<gene>
    <name evidence="2" type="ORF">K435DRAFT_64199</name>
</gene>
<organism evidence="2 3">
    <name type="scientific">Dendrothele bispora (strain CBS 962.96)</name>
    <dbReference type="NCBI Taxonomy" id="1314807"/>
    <lineage>
        <taxon>Eukaryota</taxon>
        <taxon>Fungi</taxon>
        <taxon>Dikarya</taxon>
        <taxon>Basidiomycota</taxon>
        <taxon>Agaricomycotina</taxon>
        <taxon>Agaricomycetes</taxon>
        <taxon>Agaricomycetidae</taxon>
        <taxon>Agaricales</taxon>
        <taxon>Agaricales incertae sedis</taxon>
        <taxon>Dendrothele</taxon>
    </lineage>
</organism>
<accession>A0A4S8KRC6</accession>
<dbReference type="EMBL" id="ML180243">
    <property type="protein sequence ID" value="THU78203.1"/>
    <property type="molecule type" value="Genomic_DNA"/>
</dbReference>
<keyword evidence="3" id="KW-1185">Reference proteome</keyword>
<dbReference type="Proteomes" id="UP000297245">
    <property type="component" value="Unassembled WGS sequence"/>
</dbReference>
<name>A0A4S8KRC6_DENBC</name>
<protein>
    <submittedName>
        <fullName evidence="2">Uncharacterized protein</fullName>
    </submittedName>
</protein>
<sequence>MCTSVDLCLLSTSFSGPILQPMSKHKLTISHPDLKRRRSNNENTLPRRQTAIKAEEKPESLYVNGTEDSQINSQRWYELSFENAKAQHNPATTEETKPGSTKAIDIVEISDDDSDSGEPVKRRSLVGTQVDTVRNAIAPKSTSEVAVQTDLSGRGVGVLFSQYETIKDQLQKTNDRLQNADNNLIKADETRHNLQVKLGYAQRENNAAWSKRYMSERDQAREELAEASREKDKAIAEAEFWKTKFLRTGERMVELAKSRAM</sequence>